<geneLocation type="plasmid" evidence="1 2">
    <name>pXT11</name>
</geneLocation>
<dbReference type="InterPro" id="IPR025320">
    <property type="entry name" value="DUF4225"/>
</dbReference>
<protein>
    <submittedName>
        <fullName evidence="1">Uncharacterized protein</fullName>
    </submittedName>
</protein>
<evidence type="ECO:0000313" key="2">
    <source>
        <dbReference type="Proteomes" id="UP001529514"/>
    </source>
</evidence>
<dbReference type="EMBL" id="AP028981">
    <property type="protein sequence ID" value="BET98899.1"/>
    <property type="molecule type" value="Genomic_DNA"/>
</dbReference>
<accession>A0ABM8K4S6</accession>
<keyword evidence="2" id="KW-1185">Reference proteome</keyword>
<dbReference type="Proteomes" id="UP001529514">
    <property type="component" value="Plasmid pXT11"/>
</dbReference>
<sequence length="315" mass="35395">MIYPSLGVFDKYADELTKVARYSAAYLLDNIESKNGYLHEIAQLIRVIRRDLQIALYNSEKGRGKWDFVYGDDELEKAYKYIGEIKNELDAETYGYEQGRKKDRKTYLNTQEYSGKGFLFYGKNGLKVIGGLVQLGAGVMAFSTKGGGLLRGMESKGMGVLGIATGVGDTVEGVGNIVYEWTDGYIDLGNPTKILTEKGFYFFGADEGSGEFAYDMANFGVGLYFGFAAFAKYNPSKRIINLPVESKSGLEKVPLFHKLFTPKGGIRLYKYMEKDFNRKMFTSDKATLTYKTGNTAIKAYMLLDKYLFNEKDENN</sequence>
<proteinExistence type="predicted"/>
<reference evidence="1 2" key="1">
    <citation type="submission" date="2023-10" db="EMBL/GenBank/DDBJ databases">
        <title>Xenorhabdus taiwanensis sp. nov., a symbiotic bacterium associated with the entomopathogenic nematode Steinernema taiwanensis.</title>
        <authorList>
            <person name="Tseng C.T."/>
            <person name="Shu H.Y."/>
            <person name="Chen M.H."/>
            <person name="Fang Y.J."/>
            <person name="Wu T.L."/>
            <person name="Lin Y.C."/>
            <person name="Huang C.J."/>
        </authorList>
    </citation>
    <scope>NUCLEOTIDE SEQUENCE [LARGE SCALE GENOMIC DNA]</scope>
    <source>
        <strain evidence="1 2">TCT-1</strain>
        <plasmid evidence="1 2">pXT11</plasmid>
    </source>
</reference>
<organism evidence="1 2">
    <name type="scientific">Xenorhabdus taiwanensis</name>
    <dbReference type="NCBI Taxonomy" id="3085177"/>
    <lineage>
        <taxon>Bacteria</taxon>
        <taxon>Pseudomonadati</taxon>
        <taxon>Pseudomonadota</taxon>
        <taxon>Gammaproteobacteria</taxon>
        <taxon>Enterobacterales</taxon>
        <taxon>Morganellaceae</taxon>
        <taxon>Xenorhabdus</taxon>
    </lineage>
</organism>
<dbReference type="Pfam" id="PF13988">
    <property type="entry name" value="DUF4225"/>
    <property type="match status" value="1"/>
</dbReference>
<keyword evidence="1" id="KW-0614">Plasmid</keyword>
<dbReference type="RefSeq" id="WP_374053743.1">
    <property type="nucleotide sequence ID" value="NZ_AP028981.1"/>
</dbReference>
<gene>
    <name evidence="1" type="ORF">TCT1_38200</name>
</gene>
<evidence type="ECO:0000313" key="1">
    <source>
        <dbReference type="EMBL" id="BET98899.1"/>
    </source>
</evidence>
<name>A0ABM8K4S6_9GAMM</name>